<reference evidence="1" key="1">
    <citation type="submission" date="2021-01" db="EMBL/GenBank/DDBJ databases">
        <authorList>
            <person name="Corre E."/>
            <person name="Pelletier E."/>
            <person name="Niang G."/>
            <person name="Scheremetjew M."/>
            <person name="Finn R."/>
            <person name="Kale V."/>
            <person name="Holt S."/>
            <person name="Cochrane G."/>
            <person name="Meng A."/>
            <person name="Brown T."/>
            <person name="Cohen L."/>
        </authorList>
    </citation>
    <scope>NUCLEOTIDE SEQUENCE</scope>
    <source>
        <strain evidence="1">GSBS06</strain>
    </source>
</reference>
<name>A0A7S3LM09_9STRA</name>
<dbReference type="EMBL" id="HBIN01007125">
    <property type="protein sequence ID" value="CAE0434917.1"/>
    <property type="molecule type" value="Transcribed_RNA"/>
</dbReference>
<protein>
    <submittedName>
        <fullName evidence="1">Uncharacterized protein</fullName>
    </submittedName>
</protein>
<evidence type="ECO:0000313" key="1">
    <source>
        <dbReference type="EMBL" id="CAE0434917.1"/>
    </source>
</evidence>
<gene>
    <name evidence="1" type="ORF">ASTO00021_LOCUS5213</name>
</gene>
<organism evidence="1">
    <name type="scientific">Aplanochytrium stocchinoi</name>
    <dbReference type="NCBI Taxonomy" id="215587"/>
    <lineage>
        <taxon>Eukaryota</taxon>
        <taxon>Sar</taxon>
        <taxon>Stramenopiles</taxon>
        <taxon>Bigyra</taxon>
        <taxon>Labyrinthulomycetes</taxon>
        <taxon>Thraustochytrida</taxon>
        <taxon>Thraustochytriidae</taxon>
        <taxon>Aplanochytrium</taxon>
    </lineage>
</organism>
<accession>A0A7S3LM09</accession>
<proteinExistence type="predicted"/>
<dbReference type="AlphaFoldDB" id="A0A7S3LM09"/>
<sequence>MGRCQKAFSLLLYIQIHTNLIVPFDKKFPKGWRFVTTKPEHQLDLKILVSGTTVNDVMLTLTAPAITRYYNDIKEPIMETKKDMTCTYAVNARPYGVEYHTF</sequence>